<dbReference type="EMBL" id="CP001056">
    <property type="protein sequence ID" value="ACD25108.1"/>
    <property type="molecule type" value="Genomic_DNA"/>
</dbReference>
<dbReference type="KEGG" id="cbk:CLL_A1772"/>
<dbReference type="HOGENOM" id="CLU_1472742_0_0_9"/>
<accession>U4P8L3</accession>
<evidence type="ECO:0000313" key="1">
    <source>
        <dbReference type="EMBL" id="ACD25108.1"/>
    </source>
</evidence>
<proteinExistence type="predicted"/>
<dbReference type="PATRIC" id="fig|935198.13.peg.1719"/>
<reference evidence="1" key="2">
    <citation type="submission" date="2009-08" db="EMBL/GenBank/DDBJ databases">
        <authorList>
            <person name="Shrivastava S."/>
            <person name="Brinkac L.M."/>
            <person name="Dodson R.J."/>
            <person name="Harkins D.M."/>
            <person name="Durkin A.S."/>
            <person name="Sutton G."/>
        </authorList>
    </citation>
    <scope>NUCLEOTIDE SEQUENCE</scope>
    <source>
        <strain evidence="1">Eklund 17B</strain>
    </source>
</reference>
<gene>
    <name evidence="1" type="ordered locus">CLL_A1772</name>
</gene>
<reference evidence="1" key="1">
    <citation type="submission" date="2009-06" db="EMBL/GenBank/DDBJ databases">
        <authorList>
            <consortium name="US DOE Joint Genome Institute (JGI-PGF)"/>
            <person name="Lucas S."/>
            <person name="Copeland A."/>
            <person name="Lapidus A."/>
            <person name="Glavina del Rio T."/>
            <person name="Dalin E."/>
            <person name="Tice H."/>
            <person name="Bruce D."/>
            <person name="Goodwin L."/>
            <person name="Pitluck S."/>
            <person name="Kyrpides N."/>
            <person name="Mavromatis K."/>
            <person name="Ivanova N."/>
            <person name="Saunders E."/>
            <person name="Brettin T."/>
            <person name="Detter J.C."/>
            <person name="Han C."/>
            <person name="Larimer F."/>
            <person name="Land M."/>
            <person name="Hauser L."/>
            <person name="Markowitz V."/>
            <person name="Cheng J.-F."/>
            <person name="Hugenholtz P."/>
            <person name="Woyke T."/>
            <person name="Wu D."/>
            <person name="Gronow S."/>
            <person name="Klenk H.-P."/>
            <person name="Eisen J.A."/>
        </authorList>
    </citation>
    <scope>NUCLEOTIDE SEQUENCE</scope>
    <source>
        <strain evidence="1">Eklund 17B</strain>
    </source>
</reference>
<protein>
    <submittedName>
        <fullName evidence="1">Uncharacterized protein</fullName>
    </submittedName>
</protein>
<name>B2TI72_CLOBB</name>
<organism evidence="1">
    <name type="scientific">Clostridium botulinum (strain Eklund 17B / Type B)</name>
    <dbReference type="NCBI Taxonomy" id="935198"/>
    <lineage>
        <taxon>Bacteria</taxon>
        <taxon>Bacillati</taxon>
        <taxon>Bacillota</taxon>
        <taxon>Clostridia</taxon>
        <taxon>Eubacteriales</taxon>
        <taxon>Clostridiaceae</taxon>
        <taxon>Clostridium</taxon>
    </lineage>
</organism>
<accession>B2TI72</accession>
<dbReference type="AlphaFoldDB" id="B2TI72"/>
<sequence>MGEKVKTYKENLKKVDLSEEFYDSRLQIKELYENSLKLHEYIEKKYMSAENLFTVNNILSGIEISKDGIITGWSEISWSKDVINNINNIIEKLVFIKRELKNQSCFSEKENVLIKLSNKIIDLFCNNQETFKELNEKLKLCAICDINNLDGLIFDLSKMSKESAKDSLDIFEKYNYNISKLKSMIIL</sequence>